<dbReference type="EMBL" id="MUAU01000188">
    <property type="protein sequence ID" value="OOR71591.1"/>
    <property type="molecule type" value="Genomic_DNA"/>
</dbReference>
<accession>A0A9X6B3Y6</accession>
<dbReference type="Proteomes" id="UP000190641">
    <property type="component" value="Unassembled WGS sequence"/>
</dbReference>
<reference evidence="1 2" key="1">
    <citation type="submission" date="2017-01" db="EMBL/GenBank/DDBJ databases">
        <title>Bacillus cereus isolates.</title>
        <authorList>
            <person name="Beno S.M."/>
        </authorList>
    </citation>
    <scope>NUCLEOTIDE SEQUENCE [LARGE SCALE GENOMIC DNA]</scope>
    <source>
        <strain evidence="1 2">FSL K6-1030</strain>
    </source>
</reference>
<gene>
    <name evidence="1" type="ORF">BLX06_29755</name>
</gene>
<organism evidence="1 2">
    <name type="scientific">Bacillus cereus</name>
    <dbReference type="NCBI Taxonomy" id="1396"/>
    <lineage>
        <taxon>Bacteria</taxon>
        <taxon>Bacillati</taxon>
        <taxon>Bacillota</taxon>
        <taxon>Bacilli</taxon>
        <taxon>Bacillales</taxon>
        <taxon>Bacillaceae</taxon>
        <taxon>Bacillus</taxon>
        <taxon>Bacillus cereus group</taxon>
    </lineage>
</organism>
<sequence length="61" mass="6920">MENWVYEIGNQMVLADIVVEDECGNEIKDDIALQILRNPNHYRIYDAGKPTQDVSPSLEVG</sequence>
<evidence type="ECO:0000313" key="1">
    <source>
        <dbReference type="EMBL" id="OOR71591.1"/>
    </source>
</evidence>
<proteinExistence type="predicted"/>
<name>A0A9X6B3Y6_BACCE</name>
<evidence type="ECO:0000313" key="2">
    <source>
        <dbReference type="Proteomes" id="UP000190641"/>
    </source>
</evidence>
<dbReference type="AlphaFoldDB" id="A0A9X6B3Y6"/>
<protein>
    <submittedName>
        <fullName evidence="1">Uncharacterized protein</fullName>
    </submittedName>
</protein>
<comment type="caution">
    <text evidence="1">The sequence shown here is derived from an EMBL/GenBank/DDBJ whole genome shotgun (WGS) entry which is preliminary data.</text>
</comment>